<comment type="subcellular location">
    <subcellularLocation>
        <location evidence="1">Secreted</location>
    </subcellularLocation>
</comment>
<dbReference type="AlphaFoldDB" id="A0A670YBQ8"/>
<proteinExistence type="inferred from homology"/>
<evidence type="ECO:0000256" key="7">
    <source>
        <dbReference type="ARBA" id="ARBA00023157"/>
    </source>
</evidence>
<keyword evidence="6 9" id="KW-0732">Signal</keyword>
<evidence type="ECO:0000256" key="4">
    <source>
        <dbReference type="ARBA" id="ARBA00022685"/>
    </source>
</evidence>
<keyword evidence="5" id="KW-0372">Hormone</keyword>
<organism evidence="11 12">
    <name type="scientific">Pseudonaja textilis</name>
    <name type="common">Eastern brown snake</name>
    <dbReference type="NCBI Taxonomy" id="8673"/>
    <lineage>
        <taxon>Eukaryota</taxon>
        <taxon>Metazoa</taxon>
        <taxon>Chordata</taxon>
        <taxon>Craniata</taxon>
        <taxon>Vertebrata</taxon>
        <taxon>Euteleostomi</taxon>
        <taxon>Lepidosauria</taxon>
        <taxon>Squamata</taxon>
        <taxon>Bifurcata</taxon>
        <taxon>Unidentata</taxon>
        <taxon>Episquamata</taxon>
        <taxon>Toxicofera</taxon>
        <taxon>Serpentes</taxon>
        <taxon>Colubroidea</taxon>
        <taxon>Elapidae</taxon>
        <taxon>Hydrophiinae</taxon>
        <taxon>Pseudonaja</taxon>
    </lineage>
</organism>
<evidence type="ECO:0000313" key="12">
    <source>
        <dbReference type="Proteomes" id="UP000472273"/>
    </source>
</evidence>
<evidence type="ECO:0000256" key="8">
    <source>
        <dbReference type="PIRSR" id="PIRSR001814-1"/>
    </source>
</evidence>
<keyword evidence="3" id="KW-0964">Secreted</keyword>
<dbReference type="InterPro" id="IPR004250">
    <property type="entry name" value="Somatostatin"/>
</dbReference>
<dbReference type="GO" id="GO:0007193">
    <property type="term" value="P:adenylate cyclase-inhibiting G protein-coupled receptor signaling pathway"/>
    <property type="evidence" value="ECO:0007669"/>
    <property type="project" value="TreeGrafter"/>
</dbReference>
<accession>A0A670YBQ8</accession>
<evidence type="ECO:0000256" key="5">
    <source>
        <dbReference type="ARBA" id="ARBA00022702"/>
    </source>
</evidence>
<dbReference type="Pfam" id="PF03002">
    <property type="entry name" value="Somatostatin"/>
    <property type="match status" value="1"/>
</dbReference>
<sequence length="108" mass="11996">MTMLGRFVAVLLLTWSMCAAALPGEENFSAQTSREPSKAQKILVLKMLAGLLNGVDADHEAAAFADFQDPLERKLEEEPLMLGPSPHLSPRDRKTPCKNFFWKTFTAC</sequence>
<feature type="chain" id="PRO_5025495200" description="Somatostatin/Cortistatin C-terminal domain-containing protein" evidence="9">
    <location>
        <begin position="21"/>
        <end position="108"/>
    </location>
</feature>
<evidence type="ECO:0000313" key="11">
    <source>
        <dbReference type="Ensembl" id="ENSPTXP00000009167.1"/>
    </source>
</evidence>
<dbReference type="GO" id="GO:0005615">
    <property type="term" value="C:extracellular space"/>
    <property type="evidence" value="ECO:0007669"/>
    <property type="project" value="TreeGrafter"/>
</dbReference>
<keyword evidence="7 8" id="KW-1015">Disulfide bond</keyword>
<dbReference type="Ensembl" id="ENSPTXT00000009478.1">
    <property type="protein sequence ID" value="ENSPTXP00000009167.1"/>
    <property type="gene ID" value="ENSPTXG00000006587.1"/>
</dbReference>
<feature type="disulfide bond" evidence="8">
    <location>
        <begin position="97"/>
        <end position="108"/>
    </location>
</feature>
<dbReference type="Proteomes" id="UP000472273">
    <property type="component" value="Unplaced"/>
</dbReference>
<keyword evidence="4" id="KW-0165">Cleavage on pair of basic residues</keyword>
<dbReference type="GO" id="GO:0030334">
    <property type="term" value="P:regulation of cell migration"/>
    <property type="evidence" value="ECO:0007669"/>
    <property type="project" value="TreeGrafter"/>
</dbReference>
<dbReference type="InterPro" id="IPR018142">
    <property type="entry name" value="Somatostatin/Cortistatin_C"/>
</dbReference>
<dbReference type="GeneTree" id="ENSGT00510000047914"/>
<keyword evidence="12" id="KW-1185">Reference proteome</keyword>
<reference evidence="11" key="2">
    <citation type="submission" date="2025-09" db="UniProtKB">
        <authorList>
            <consortium name="Ensembl"/>
        </authorList>
    </citation>
    <scope>IDENTIFICATION</scope>
</reference>
<feature type="domain" description="Somatostatin/Cortistatin C-terminal" evidence="10">
    <location>
        <begin position="91"/>
        <end position="108"/>
    </location>
</feature>
<protein>
    <recommendedName>
        <fullName evidence="10">Somatostatin/Cortistatin C-terminal domain-containing protein</fullName>
    </recommendedName>
</protein>
<name>A0A670YBQ8_PSETE</name>
<dbReference type="PANTHER" id="PTHR10558">
    <property type="entry name" value="SOMATOSTATIN"/>
    <property type="match status" value="1"/>
</dbReference>
<feature type="signal peptide" evidence="9">
    <location>
        <begin position="1"/>
        <end position="20"/>
    </location>
</feature>
<dbReference type="GO" id="GO:0001664">
    <property type="term" value="F:G protein-coupled receptor binding"/>
    <property type="evidence" value="ECO:0007669"/>
    <property type="project" value="TreeGrafter"/>
</dbReference>
<dbReference type="PIRSF" id="PIRSF001814">
    <property type="entry name" value="Somatostatin"/>
    <property type="match status" value="1"/>
</dbReference>
<evidence type="ECO:0000256" key="2">
    <source>
        <dbReference type="ARBA" id="ARBA00008327"/>
    </source>
</evidence>
<dbReference type="PANTHER" id="PTHR10558:SF1">
    <property type="entry name" value="CORTISTATIN"/>
    <property type="match status" value="1"/>
</dbReference>
<evidence type="ECO:0000256" key="1">
    <source>
        <dbReference type="ARBA" id="ARBA00004613"/>
    </source>
</evidence>
<evidence type="ECO:0000259" key="10">
    <source>
        <dbReference type="Pfam" id="PF03002"/>
    </source>
</evidence>
<dbReference type="OMA" id="KARKDMI"/>
<dbReference type="GO" id="GO:0005184">
    <property type="term" value="F:neuropeptide hormone activity"/>
    <property type="evidence" value="ECO:0007669"/>
    <property type="project" value="TreeGrafter"/>
</dbReference>
<evidence type="ECO:0000256" key="9">
    <source>
        <dbReference type="SAM" id="SignalP"/>
    </source>
</evidence>
<gene>
    <name evidence="11" type="primary">CORT</name>
</gene>
<evidence type="ECO:0000256" key="6">
    <source>
        <dbReference type="ARBA" id="ARBA00022729"/>
    </source>
</evidence>
<reference evidence="11" key="1">
    <citation type="submission" date="2025-08" db="UniProtKB">
        <authorList>
            <consortium name="Ensembl"/>
        </authorList>
    </citation>
    <scope>IDENTIFICATION</scope>
</reference>
<comment type="similarity">
    <text evidence="2">Belongs to the somatostatin family.</text>
</comment>
<evidence type="ECO:0000256" key="3">
    <source>
        <dbReference type="ARBA" id="ARBA00022525"/>
    </source>
</evidence>